<evidence type="ECO:0008006" key="5">
    <source>
        <dbReference type="Google" id="ProtNLM"/>
    </source>
</evidence>
<proteinExistence type="predicted"/>
<evidence type="ECO:0000313" key="4">
    <source>
        <dbReference type="Proteomes" id="UP000186607"/>
    </source>
</evidence>
<keyword evidence="2" id="KW-0732">Signal</keyword>
<dbReference type="STRING" id="249408.BOO71_0007192"/>
<gene>
    <name evidence="3" type="ORF">BOO71_0007192</name>
</gene>
<protein>
    <recommendedName>
        <fullName evidence="5">Lipoprotein</fullName>
    </recommendedName>
</protein>
<accession>A0A1U7NYP6</accession>
<organism evidence="3 4">
    <name type="scientific">Deinococcus marmoris</name>
    <dbReference type="NCBI Taxonomy" id="249408"/>
    <lineage>
        <taxon>Bacteria</taxon>
        <taxon>Thermotogati</taxon>
        <taxon>Deinococcota</taxon>
        <taxon>Deinococci</taxon>
        <taxon>Deinococcales</taxon>
        <taxon>Deinococcaceae</taxon>
        <taxon>Deinococcus</taxon>
    </lineage>
</organism>
<keyword evidence="4" id="KW-1185">Reference proteome</keyword>
<feature type="chain" id="PRO_5012097950" description="Lipoprotein" evidence="2">
    <location>
        <begin position="19"/>
        <end position="266"/>
    </location>
</feature>
<sequence length="266" mass="28055">MNRSVWLAALLLCGTAAAQGDDVFKWVTKPGKGIQMAQIDSIYYDGYLMPTPTGTAFREDTLLLLRDGTVYSGLQVSPADLDVAASRKNEPDEWGKWKKQGQKVLVQDPDTGKWDEISGFKVVPATPNERVGITVEAANAVSFGSFGGFSTFDTLTFNKDGTFERSGVTIGGGGTAQAAGGVSVGSTSTSGKDGCSSATSTSSSAGAGGGGSTSNCGKDNQGKYTLNGYTAEFRSASGKTQRVLFFFWDKKKKDLFIGDTTFSKEE</sequence>
<dbReference type="RefSeq" id="WP_075832690.1">
    <property type="nucleotide sequence ID" value="NZ_MSTI01000077.1"/>
</dbReference>
<comment type="caution">
    <text evidence="3">The sequence shown here is derived from an EMBL/GenBank/DDBJ whole genome shotgun (WGS) entry which is preliminary data.</text>
</comment>
<feature type="compositionally biased region" description="Low complexity" evidence="1">
    <location>
        <begin position="176"/>
        <end position="205"/>
    </location>
</feature>
<dbReference type="Proteomes" id="UP000186607">
    <property type="component" value="Unassembled WGS sequence"/>
</dbReference>
<name>A0A1U7NYP6_9DEIO</name>
<evidence type="ECO:0000256" key="2">
    <source>
        <dbReference type="SAM" id="SignalP"/>
    </source>
</evidence>
<evidence type="ECO:0000313" key="3">
    <source>
        <dbReference type="EMBL" id="OLV18045.1"/>
    </source>
</evidence>
<feature type="signal peptide" evidence="2">
    <location>
        <begin position="1"/>
        <end position="18"/>
    </location>
</feature>
<feature type="region of interest" description="Disordered" evidence="1">
    <location>
        <begin position="174"/>
        <end position="217"/>
    </location>
</feature>
<dbReference type="EMBL" id="MSTI01000077">
    <property type="protein sequence ID" value="OLV18045.1"/>
    <property type="molecule type" value="Genomic_DNA"/>
</dbReference>
<dbReference type="OrthoDB" id="55890at2"/>
<evidence type="ECO:0000256" key="1">
    <source>
        <dbReference type="SAM" id="MobiDB-lite"/>
    </source>
</evidence>
<dbReference type="AlphaFoldDB" id="A0A1U7NYP6"/>
<reference evidence="3 4" key="1">
    <citation type="submission" date="2017-01" db="EMBL/GenBank/DDBJ databases">
        <title>Genome Analysis of Deinococcus marmoris KOPRI26562.</title>
        <authorList>
            <person name="Kim J.H."/>
            <person name="Oh H.-M."/>
        </authorList>
    </citation>
    <scope>NUCLEOTIDE SEQUENCE [LARGE SCALE GENOMIC DNA]</scope>
    <source>
        <strain evidence="3 4">KOPRI26562</strain>
    </source>
</reference>